<keyword evidence="1" id="KW-0677">Repeat</keyword>
<dbReference type="InterPro" id="IPR002048">
    <property type="entry name" value="EF_hand_dom"/>
</dbReference>
<evidence type="ECO:0000256" key="2">
    <source>
        <dbReference type="ARBA" id="ARBA00022837"/>
    </source>
</evidence>
<dbReference type="PROSITE" id="PS50222">
    <property type="entry name" value="EF_HAND_2"/>
    <property type="match status" value="2"/>
</dbReference>
<feature type="domain" description="EF-hand" evidence="3">
    <location>
        <begin position="15"/>
        <end position="50"/>
    </location>
</feature>
<dbReference type="Proteomes" id="UP000001307">
    <property type="component" value="Unassembled WGS sequence"/>
</dbReference>
<dbReference type="Pfam" id="PF13499">
    <property type="entry name" value="EF-hand_7"/>
    <property type="match status" value="1"/>
</dbReference>
<dbReference type="InterPro" id="IPR018247">
    <property type="entry name" value="EF_Hand_1_Ca_BS"/>
</dbReference>
<name>E4XAR2_OIKDI</name>
<dbReference type="EMBL" id="FN653032">
    <property type="protein sequence ID" value="CBY08578.1"/>
    <property type="molecule type" value="Genomic_DNA"/>
</dbReference>
<dbReference type="SUPFAM" id="SSF47473">
    <property type="entry name" value="EF-hand"/>
    <property type="match status" value="1"/>
</dbReference>
<dbReference type="PROSITE" id="PS00018">
    <property type="entry name" value="EF_HAND_1"/>
    <property type="match status" value="2"/>
</dbReference>
<dbReference type="InterPro" id="IPR011992">
    <property type="entry name" value="EF-hand-dom_pair"/>
</dbReference>
<dbReference type="CDD" id="cd00051">
    <property type="entry name" value="EFh"/>
    <property type="match status" value="1"/>
</dbReference>
<dbReference type="GO" id="GO:0005509">
    <property type="term" value="F:calcium ion binding"/>
    <property type="evidence" value="ECO:0007669"/>
    <property type="project" value="InterPro"/>
</dbReference>
<evidence type="ECO:0000259" key="3">
    <source>
        <dbReference type="PROSITE" id="PS50222"/>
    </source>
</evidence>
<dbReference type="InterPro" id="IPR050145">
    <property type="entry name" value="Centrin_CML-like"/>
</dbReference>
<dbReference type="InParanoid" id="E4XAR2"/>
<dbReference type="Gene3D" id="1.10.238.10">
    <property type="entry name" value="EF-hand"/>
    <property type="match status" value="2"/>
</dbReference>
<gene>
    <name evidence="4" type="ORF">GSOID_T00005158001</name>
</gene>
<dbReference type="PANTHER" id="PTHR23050">
    <property type="entry name" value="CALCIUM BINDING PROTEIN"/>
    <property type="match status" value="1"/>
</dbReference>
<dbReference type="GO" id="GO:0043226">
    <property type="term" value="C:organelle"/>
    <property type="evidence" value="ECO:0007669"/>
    <property type="project" value="UniProtKB-ARBA"/>
</dbReference>
<evidence type="ECO:0000313" key="5">
    <source>
        <dbReference type="Proteomes" id="UP000001307"/>
    </source>
</evidence>
<evidence type="ECO:0000256" key="1">
    <source>
        <dbReference type="ARBA" id="ARBA00022737"/>
    </source>
</evidence>
<organism evidence="4">
    <name type="scientific">Oikopleura dioica</name>
    <name type="common">Tunicate</name>
    <dbReference type="NCBI Taxonomy" id="34765"/>
    <lineage>
        <taxon>Eukaryota</taxon>
        <taxon>Metazoa</taxon>
        <taxon>Chordata</taxon>
        <taxon>Tunicata</taxon>
        <taxon>Appendicularia</taxon>
        <taxon>Copelata</taxon>
        <taxon>Oikopleuridae</taxon>
        <taxon>Oikopleura</taxon>
    </lineage>
</organism>
<keyword evidence="5" id="KW-1185">Reference proteome</keyword>
<protein>
    <recommendedName>
        <fullName evidence="3">EF-hand domain-containing protein</fullName>
    </recommendedName>
</protein>
<dbReference type="AlphaFoldDB" id="E4XAR2"/>
<keyword evidence="2" id="KW-0106">Calcium</keyword>
<dbReference type="OrthoDB" id="26525at2759"/>
<dbReference type="Pfam" id="PF13405">
    <property type="entry name" value="EF-hand_6"/>
    <property type="match status" value="1"/>
</dbReference>
<evidence type="ECO:0000313" key="4">
    <source>
        <dbReference type="EMBL" id="CBY08578.1"/>
    </source>
</evidence>
<accession>E4XAR2</accession>
<sequence>MNFLKKVLQNLGSQASEEELENMINNADLNQNGFVEFEEFVKLMKNHCPAMSSSQSIVEAFDVFDIDGDKFISREEIRVTMSRLGQNLTSRELDEMVAVKGLLFIDASIFAPFQFLNINDVKFNIFSLILESISRLFNSLEPELSIGLEQRWEDFI</sequence>
<dbReference type="FunFam" id="1.10.238.10:FF:000178">
    <property type="entry name" value="Calmodulin-2 A"/>
    <property type="match status" value="1"/>
</dbReference>
<dbReference type="SMART" id="SM00054">
    <property type="entry name" value="EFh"/>
    <property type="match status" value="2"/>
</dbReference>
<reference evidence="4" key="1">
    <citation type="journal article" date="2010" name="Science">
        <title>Plasticity of animal genome architecture unmasked by rapid evolution of a pelagic tunicate.</title>
        <authorList>
            <person name="Denoeud F."/>
            <person name="Henriet S."/>
            <person name="Mungpakdee S."/>
            <person name="Aury J.M."/>
            <person name="Da Silva C."/>
            <person name="Brinkmann H."/>
            <person name="Mikhaleva J."/>
            <person name="Olsen L.C."/>
            <person name="Jubin C."/>
            <person name="Canestro C."/>
            <person name="Bouquet J.M."/>
            <person name="Danks G."/>
            <person name="Poulain J."/>
            <person name="Campsteijn C."/>
            <person name="Adamski M."/>
            <person name="Cross I."/>
            <person name="Yadetie F."/>
            <person name="Muffato M."/>
            <person name="Louis A."/>
            <person name="Butcher S."/>
            <person name="Tsagkogeorga G."/>
            <person name="Konrad A."/>
            <person name="Singh S."/>
            <person name="Jensen M.F."/>
            <person name="Cong E.H."/>
            <person name="Eikeseth-Otteraa H."/>
            <person name="Noel B."/>
            <person name="Anthouard V."/>
            <person name="Porcel B.M."/>
            <person name="Kachouri-Lafond R."/>
            <person name="Nishino A."/>
            <person name="Ugolini M."/>
            <person name="Chourrout P."/>
            <person name="Nishida H."/>
            <person name="Aasland R."/>
            <person name="Huzurbazar S."/>
            <person name="Westhof E."/>
            <person name="Delsuc F."/>
            <person name="Lehrach H."/>
            <person name="Reinhardt R."/>
            <person name="Weissenbach J."/>
            <person name="Roy S.W."/>
            <person name="Artiguenave F."/>
            <person name="Postlethwait J.H."/>
            <person name="Manak J.R."/>
            <person name="Thompson E.M."/>
            <person name="Jaillon O."/>
            <person name="Du Pasquier L."/>
            <person name="Boudinot P."/>
            <person name="Liberles D.A."/>
            <person name="Volff J.N."/>
            <person name="Philippe H."/>
            <person name="Lenhard B."/>
            <person name="Roest Crollius H."/>
            <person name="Wincker P."/>
            <person name="Chourrout D."/>
        </authorList>
    </citation>
    <scope>NUCLEOTIDE SEQUENCE [LARGE SCALE GENOMIC DNA]</scope>
</reference>
<proteinExistence type="predicted"/>
<feature type="domain" description="EF-hand" evidence="3">
    <location>
        <begin position="52"/>
        <end position="87"/>
    </location>
</feature>